<accession>A1ZFP6</accession>
<keyword evidence="2" id="KW-1185">Reference proteome</keyword>
<dbReference type="Proteomes" id="UP000004095">
    <property type="component" value="Unassembled WGS sequence"/>
</dbReference>
<dbReference type="RefSeq" id="WP_002694526.1">
    <property type="nucleotide sequence ID" value="NZ_AAWS01000005.1"/>
</dbReference>
<proteinExistence type="predicted"/>
<protein>
    <submittedName>
        <fullName evidence="1">Uncharacterized protein</fullName>
    </submittedName>
</protein>
<gene>
    <name evidence="1" type="ORF">M23134_01144</name>
</gene>
<reference evidence="1 2" key="1">
    <citation type="submission" date="2007-01" db="EMBL/GenBank/DDBJ databases">
        <authorList>
            <person name="Haygood M."/>
            <person name="Podell S."/>
            <person name="Anderson C."/>
            <person name="Hopkinson B."/>
            <person name="Roe K."/>
            <person name="Barbeau K."/>
            <person name="Gaasterland T."/>
            <person name="Ferriera S."/>
            <person name="Johnson J."/>
            <person name="Kravitz S."/>
            <person name="Beeson K."/>
            <person name="Sutton G."/>
            <person name="Rogers Y.-H."/>
            <person name="Friedman R."/>
            <person name="Frazier M."/>
            <person name="Venter J.C."/>
        </authorList>
    </citation>
    <scope>NUCLEOTIDE SEQUENCE [LARGE SCALE GENOMIC DNA]</scope>
    <source>
        <strain evidence="1 2">ATCC 23134</strain>
    </source>
</reference>
<evidence type="ECO:0000313" key="1">
    <source>
        <dbReference type="EMBL" id="EAY30820.1"/>
    </source>
</evidence>
<sequence>MENHIAYTLLQNNPGKLICSPAFQASIRKVVNKWVQRGFIKYGHTDDLTQEVNALLLEKRCYQIQKNYKLEYGSLVLYFERVVYNLCVDLIVKPTKIDKYCYSLDDVNPRFVAMHSQYENDLLEIEKSRLVLLLNKFNENKDKFLLLLKLYSRLPLTTNDIKDISQKVNRKATKELLKNFGKSYTDIEDREIFEKITPIFNLAEQKKVSPDATRRWFSSKVNLLIEKMNRKTQGIEYDREALKNLTQIVFNRVSLSA</sequence>
<comment type="caution">
    <text evidence="1">The sequence shown here is derived from an EMBL/GenBank/DDBJ whole genome shotgun (WGS) entry which is preliminary data.</text>
</comment>
<name>A1ZFP6_MICM2</name>
<dbReference type="EMBL" id="AAWS01000005">
    <property type="protein sequence ID" value="EAY30820.1"/>
    <property type="molecule type" value="Genomic_DNA"/>
</dbReference>
<organism evidence="1 2">
    <name type="scientific">Microscilla marina ATCC 23134</name>
    <dbReference type="NCBI Taxonomy" id="313606"/>
    <lineage>
        <taxon>Bacteria</taxon>
        <taxon>Pseudomonadati</taxon>
        <taxon>Bacteroidota</taxon>
        <taxon>Cytophagia</taxon>
        <taxon>Cytophagales</taxon>
        <taxon>Microscillaceae</taxon>
        <taxon>Microscilla</taxon>
    </lineage>
</organism>
<dbReference type="OrthoDB" id="1541101at2"/>
<dbReference type="AlphaFoldDB" id="A1ZFP6"/>
<evidence type="ECO:0000313" key="2">
    <source>
        <dbReference type="Proteomes" id="UP000004095"/>
    </source>
</evidence>